<evidence type="ECO:0000313" key="4">
    <source>
        <dbReference type="Proteomes" id="UP001451303"/>
    </source>
</evidence>
<evidence type="ECO:0000313" key="3">
    <source>
        <dbReference type="EMBL" id="KAL0467515.1"/>
    </source>
</evidence>
<feature type="domain" description="DUF7587" evidence="2">
    <location>
        <begin position="23"/>
        <end position="158"/>
    </location>
</feature>
<feature type="region of interest" description="Disordered" evidence="1">
    <location>
        <begin position="266"/>
        <end position="363"/>
    </location>
</feature>
<dbReference type="Proteomes" id="UP001451303">
    <property type="component" value="Unassembled WGS sequence"/>
</dbReference>
<feature type="compositionally biased region" description="Polar residues" evidence="1">
    <location>
        <begin position="230"/>
        <end position="240"/>
    </location>
</feature>
<dbReference type="InterPro" id="IPR056009">
    <property type="entry name" value="DUF7587"/>
</dbReference>
<dbReference type="EMBL" id="JAVLET010000009">
    <property type="protein sequence ID" value="KAL0467515.1"/>
    <property type="molecule type" value="Genomic_DNA"/>
</dbReference>
<dbReference type="PANTHER" id="PTHR40781:SF1">
    <property type="match status" value="1"/>
</dbReference>
<proteinExistence type="predicted"/>
<evidence type="ECO:0000256" key="1">
    <source>
        <dbReference type="SAM" id="MobiDB-lite"/>
    </source>
</evidence>
<accession>A0ABR3D491</accession>
<name>A0ABR3D491_NEUIN</name>
<dbReference type="PANTHER" id="PTHR40781">
    <property type="match status" value="1"/>
</dbReference>
<evidence type="ECO:0000259" key="2">
    <source>
        <dbReference type="Pfam" id="PF24494"/>
    </source>
</evidence>
<sequence length="398" mass="44280">MSEVFWHIVPSPEDTEPIPNLELPPTLWHVQHFQSQSINLKDGGFQARNPFLDIRTCDALKIEAGRHFIWGTRDWDSCFLSVFDDPDHADNWAKMKNKRRPDKYVLGQPVLIYELDTSKLPAGTTLFQSTALCESLDIRHPWMKHEWIFYQQIPASCIKRRYYPWNNYEREFQSPIHLADLAQVLVGAEWLPPRNTDGPRPPSPAETEEDQDDLDDLTDRLNGLGLDSDAGTSNGNTSVADGSIHEVVNIEPADDAPSGIVSAHEEDVNANPIVDAPNDSDSVRHEGTDSSTDDIPRTNDAGTEDIDLIPTIDSPNVEASASEEETDTQLTGETVVADDSEQEEVINPSSKDDSSKANAGGPFQQQITWQANQEILETKSSLSVVVHFEVRAADDVEG</sequence>
<keyword evidence="4" id="KW-1185">Reference proteome</keyword>
<organism evidence="3 4">
    <name type="scientific">Neurospora intermedia</name>
    <dbReference type="NCBI Taxonomy" id="5142"/>
    <lineage>
        <taxon>Eukaryota</taxon>
        <taxon>Fungi</taxon>
        <taxon>Dikarya</taxon>
        <taxon>Ascomycota</taxon>
        <taxon>Pezizomycotina</taxon>
        <taxon>Sordariomycetes</taxon>
        <taxon>Sordariomycetidae</taxon>
        <taxon>Sordariales</taxon>
        <taxon>Sordariaceae</taxon>
        <taxon>Neurospora</taxon>
    </lineage>
</organism>
<feature type="compositionally biased region" description="Acidic residues" evidence="1">
    <location>
        <begin position="206"/>
        <end position="216"/>
    </location>
</feature>
<feature type="region of interest" description="Disordered" evidence="1">
    <location>
        <begin position="191"/>
        <end position="240"/>
    </location>
</feature>
<dbReference type="Pfam" id="PF24494">
    <property type="entry name" value="DUF7587"/>
    <property type="match status" value="1"/>
</dbReference>
<protein>
    <recommendedName>
        <fullName evidence="2">DUF7587 domain-containing protein</fullName>
    </recommendedName>
</protein>
<comment type="caution">
    <text evidence="3">The sequence shown here is derived from an EMBL/GenBank/DDBJ whole genome shotgun (WGS) entry which is preliminary data.</text>
</comment>
<gene>
    <name evidence="3" type="ORF">QR685DRAFT_574315</name>
</gene>
<reference evidence="3 4" key="1">
    <citation type="submission" date="2023-09" db="EMBL/GenBank/DDBJ databases">
        <title>Multi-omics analysis of a traditional fermented food reveals byproduct-associated fungal strains for waste-to-food upcycling.</title>
        <authorList>
            <consortium name="Lawrence Berkeley National Laboratory"/>
            <person name="Rekdal V.M."/>
            <person name="Villalobos-Escobedo J.M."/>
            <person name="Rodriguez-Valeron N."/>
            <person name="Garcia M.O."/>
            <person name="Vasquez D.P."/>
            <person name="Damayanti I."/>
            <person name="Sorensen P.M."/>
            <person name="Baidoo E.E."/>
            <person name="De Carvalho A.C."/>
            <person name="Riley R."/>
            <person name="Lipzen A."/>
            <person name="He G."/>
            <person name="Yan M."/>
            <person name="Haridas S."/>
            <person name="Daum C."/>
            <person name="Yoshinaga Y."/>
            <person name="Ng V."/>
            <person name="Grigoriev I.V."/>
            <person name="Munk R."/>
            <person name="Nuraida L."/>
            <person name="Wijaya C.H."/>
            <person name="Morales P.-C."/>
            <person name="Keasling J.D."/>
        </authorList>
    </citation>
    <scope>NUCLEOTIDE SEQUENCE [LARGE SCALE GENOMIC DNA]</scope>
    <source>
        <strain evidence="3 4">FGSC 2613</strain>
    </source>
</reference>